<proteinExistence type="predicted"/>
<dbReference type="EMBL" id="VORB01000009">
    <property type="protein sequence ID" value="TXC76979.1"/>
    <property type="molecule type" value="Genomic_DNA"/>
</dbReference>
<dbReference type="InterPro" id="IPR003769">
    <property type="entry name" value="ClpS_core"/>
</dbReference>
<dbReference type="RefSeq" id="WP_147015117.1">
    <property type="nucleotide sequence ID" value="NZ_VORB01000009.1"/>
</dbReference>
<keyword evidence="2" id="KW-0645">Protease</keyword>
<dbReference type="SUPFAM" id="SSF54736">
    <property type="entry name" value="ClpS-like"/>
    <property type="match status" value="1"/>
</dbReference>
<accession>A0A5C6UVI2</accession>
<dbReference type="GO" id="GO:0030163">
    <property type="term" value="P:protein catabolic process"/>
    <property type="evidence" value="ECO:0007669"/>
    <property type="project" value="InterPro"/>
</dbReference>
<reference evidence="2 3" key="1">
    <citation type="submission" date="2019-08" db="EMBL/GenBank/DDBJ databases">
        <title>Genome of Luteibaculum oceani JCM 18817.</title>
        <authorList>
            <person name="Bowman J.P."/>
        </authorList>
    </citation>
    <scope>NUCLEOTIDE SEQUENCE [LARGE SCALE GENOMIC DNA]</scope>
    <source>
        <strain evidence="2 3">JCM 18817</strain>
    </source>
</reference>
<evidence type="ECO:0000313" key="3">
    <source>
        <dbReference type="Proteomes" id="UP000321168"/>
    </source>
</evidence>
<dbReference type="Proteomes" id="UP000321168">
    <property type="component" value="Unassembled WGS sequence"/>
</dbReference>
<feature type="domain" description="Adaptor protein ClpS core" evidence="1">
    <location>
        <begin position="18"/>
        <end position="84"/>
    </location>
</feature>
<gene>
    <name evidence="2" type="ORF">FRX97_10225</name>
</gene>
<evidence type="ECO:0000259" key="1">
    <source>
        <dbReference type="Pfam" id="PF02617"/>
    </source>
</evidence>
<comment type="caution">
    <text evidence="2">The sequence shown here is derived from an EMBL/GenBank/DDBJ whole genome shotgun (WGS) entry which is preliminary data.</text>
</comment>
<dbReference type="OrthoDB" id="598046at2"/>
<organism evidence="2 3">
    <name type="scientific">Luteibaculum oceani</name>
    <dbReference type="NCBI Taxonomy" id="1294296"/>
    <lineage>
        <taxon>Bacteria</taxon>
        <taxon>Pseudomonadati</taxon>
        <taxon>Bacteroidota</taxon>
        <taxon>Flavobacteriia</taxon>
        <taxon>Flavobacteriales</taxon>
        <taxon>Luteibaculaceae</taxon>
        <taxon>Luteibaculum</taxon>
    </lineage>
</organism>
<sequence>MAGVKEQEYSEVDVLLEEQKEHQLILFNDDVNTFDHVIDCLVDVCKHDPIQAEQCAYIVHYRGKCVVKEGELEEMVQMCTSLLNRDLSAEVN</sequence>
<keyword evidence="2" id="KW-0378">Hydrolase</keyword>
<keyword evidence="3" id="KW-1185">Reference proteome</keyword>
<name>A0A5C6UVI2_9FLAO</name>
<protein>
    <submittedName>
        <fullName evidence="2">ATP-dependent Clp protease adaptor ClpS</fullName>
    </submittedName>
</protein>
<dbReference type="GO" id="GO:0006508">
    <property type="term" value="P:proteolysis"/>
    <property type="evidence" value="ECO:0007669"/>
    <property type="project" value="UniProtKB-KW"/>
</dbReference>
<evidence type="ECO:0000313" key="2">
    <source>
        <dbReference type="EMBL" id="TXC76979.1"/>
    </source>
</evidence>
<dbReference type="InterPro" id="IPR014719">
    <property type="entry name" value="Ribosomal_bL12_C/ClpS-like"/>
</dbReference>
<dbReference type="Gene3D" id="3.30.1390.10">
    <property type="match status" value="1"/>
</dbReference>
<dbReference type="GO" id="GO:0008233">
    <property type="term" value="F:peptidase activity"/>
    <property type="evidence" value="ECO:0007669"/>
    <property type="project" value="UniProtKB-KW"/>
</dbReference>
<dbReference type="AlphaFoldDB" id="A0A5C6UVI2"/>
<dbReference type="Pfam" id="PF02617">
    <property type="entry name" value="ClpS"/>
    <property type="match status" value="1"/>
</dbReference>